<dbReference type="GO" id="GO:0006281">
    <property type="term" value="P:DNA repair"/>
    <property type="evidence" value="ECO:0007669"/>
    <property type="project" value="TreeGrafter"/>
</dbReference>
<dbReference type="InterPro" id="IPR050155">
    <property type="entry name" value="HAD-like_hydrolase_sf"/>
</dbReference>
<dbReference type="NCBIfam" id="TIGR01549">
    <property type="entry name" value="HAD-SF-IA-v1"/>
    <property type="match status" value="1"/>
</dbReference>
<dbReference type="InterPro" id="IPR036412">
    <property type="entry name" value="HAD-like_sf"/>
</dbReference>
<name>F1T4J2_9ACTN</name>
<dbReference type="InterPro" id="IPR006439">
    <property type="entry name" value="HAD-SF_hydro_IA"/>
</dbReference>
<dbReference type="PANTHER" id="PTHR43434">
    <property type="entry name" value="PHOSPHOGLYCOLATE PHOSPHATASE"/>
    <property type="match status" value="1"/>
</dbReference>
<dbReference type="InterPro" id="IPR023214">
    <property type="entry name" value="HAD_sf"/>
</dbReference>
<dbReference type="InterPro" id="IPR023198">
    <property type="entry name" value="PGP-like_dom2"/>
</dbReference>
<reference evidence="1 2" key="1">
    <citation type="submission" date="2011-02" db="EMBL/GenBank/DDBJ databases">
        <authorList>
            <person name="Muzny D."/>
            <person name="Qin X."/>
            <person name="Buhay C."/>
            <person name="Dugan-Rocha S."/>
            <person name="Ding Y."/>
            <person name="Chen G."/>
            <person name="Hawes A."/>
            <person name="Holder M."/>
            <person name="Jhangiani S."/>
            <person name="Johnson A."/>
            <person name="Khan Z."/>
            <person name="Li Z."/>
            <person name="Liu W."/>
            <person name="Liu X."/>
            <person name="Perez L."/>
            <person name="Shen H."/>
            <person name="Wang Q."/>
            <person name="Watt J."/>
            <person name="Xi L."/>
            <person name="Xin Y."/>
            <person name="Zhou J."/>
            <person name="Deng J."/>
            <person name="Jiang H."/>
            <person name="Liu Y."/>
            <person name="Qu J."/>
            <person name="Song X.-Z."/>
            <person name="Zhang L."/>
            <person name="Villasana D."/>
            <person name="Johnson A."/>
            <person name="Liu J."/>
            <person name="Liyanage D."/>
            <person name="Lorensuhewa L."/>
            <person name="Robinson T."/>
            <person name="Song A."/>
            <person name="Song B.-B."/>
            <person name="Dinh H."/>
            <person name="Thornton R."/>
            <person name="Coyle M."/>
            <person name="Francisco L."/>
            <person name="Jackson L."/>
            <person name="Javaid M."/>
            <person name="Korchina V."/>
            <person name="Kovar C."/>
            <person name="Mata R."/>
            <person name="Mathew T."/>
            <person name="Ngo R."/>
            <person name="Nguyen L."/>
            <person name="Nguyen N."/>
            <person name="Okwuonu G."/>
            <person name="Ongeri F."/>
            <person name="Pham C."/>
            <person name="Simmons D."/>
            <person name="Wilczek-Boney K."/>
            <person name="Hale W."/>
            <person name="Jakkamsetti A."/>
            <person name="Pham P."/>
            <person name="Ruth R."/>
            <person name="San Lucas F."/>
            <person name="Warren J."/>
            <person name="Zhang J."/>
            <person name="Zhao Z."/>
            <person name="Zhou C."/>
            <person name="Zhu D."/>
            <person name="Lee S."/>
            <person name="Bess C."/>
            <person name="Blankenburg K."/>
            <person name="Forbes L."/>
            <person name="Fu Q."/>
            <person name="Gubbala S."/>
            <person name="Hirani K."/>
            <person name="Jayaseelan J.C."/>
            <person name="Lara F."/>
            <person name="Munidasa M."/>
            <person name="Palculict T."/>
            <person name="Patil S."/>
            <person name="Pu L.-L."/>
            <person name="Saada N."/>
            <person name="Tang L."/>
            <person name="Weissenberger G."/>
            <person name="Zhu Y."/>
            <person name="Hemphill L."/>
            <person name="Shang Y."/>
            <person name="Youmans B."/>
            <person name="Ayvaz T."/>
            <person name="Ross M."/>
            <person name="Santibanez J."/>
            <person name="Aqrawi P."/>
            <person name="Gross S."/>
            <person name="Joshi V."/>
            <person name="Fowler G."/>
            <person name="Nazareth L."/>
            <person name="Reid J."/>
            <person name="Worley K."/>
            <person name="Petrosino J."/>
            <person name="Highlander S."/>
            <person name="Gibbs R."/>
        </authorList>
    </citation>
    <scope>NUCLEOTIDE SEQUENCE [LARGE SCALE GENOMIC DNA]</scope>
    <source>
        <strain evidence="1 2">DSM 15829</strain>
    </source>
</reference>
<evidence type="ECO:0000313" key="1">
    <source>
        <dbReference type="EMBL" id="EGF23636.1"/>
    </source>
</evidence>
<dbReference type="Gene3D" id="3.40.50.1000">
    <property type="entry name" value="HAD superfamily/HAD-like"/>
    <property type="match status" value="1"/>
</dbReference>
<dbReference type="Pfam" id="PF13419">
    <property type="entry name" value="HAD_2"/>
    <property type="match status" value="1"/>
</dbReference>
<comment type="caution">
    <text evidence="1">The sequence shown here is derived from an EMBL/GenBank/DDBJ whole genome shotgun (WGS) entry which is preliminary data.</text>
</comment>
<proteinExistence type="predicted"/>
<dbReference type="Proteomes" id="UP000005947">
    <property type="component" value="Unassembled WGS sequence"/>
</dbReference>
<dbReference type="GO" id="GO:0008967">
    <property type="term" value="F:phosphoglycolate phosphatase activity"/>
    <property type="evidence" value="ECO:0007669"/>
    <property type="project" value="TreeGrafter"/>
</dbReference>
<organism evidence="1 2">
    <name type="scientific">Fannyhessea vaginae DSM 15829</name>
    <dbReference type="NCBI Taxonomy" id="525256"/>
    <lineage>
        <taxon>Bacteria</taxon>
        <taxon>Bacillati</taxon>
        <taxon>Actinomycetota</taxon>
        <taxon>Coriobacteriia</taxon>
        <taxon>Coriobacteriales</taxon>
        <taxon>Atopobiaceae</taxon>
        <taxon>Fannyhessea</taxon>
    </lineage>
</organism>
<protein>
    <submittedName>
        <fullName evidence="1">Putative phosphoglycolate phosphatase, bacterial</fullName>
    </submittedName>
</protein>
<gene>
    <name evidence="1" type="ORF">HMPREF0091_10583</name>
</gene>
<dbReference type="EMBL" id="ACGK02000001">
    <property type="protein sequence ID" value="EGF23636.1"/>
    <property type="molecule type" value="Genomic_DNA"/>
</dbReference>
<evidence type="ECO:0000313" key="2">
    <source>
        <dbReference type="Proteomes" id="UP000005947"/>
    </source>
</evidence>
<dbReference type="SUPFAM" id="SSF56784">
    <property type="entry name" value="HAD-like"/>
    <property type="match status" value="1"/>
</dbReference>
<dbReference type="AlphaFoldDB" id="F1T4J2"/>
<dbReference type="SFLD" id="SFLDS00003">
    <property type="entry name" value="Haloacid_Dehalogenase"/>
    <property type="match status" value="1"/>
</dbReference>
<dbReference type="eggNOG" id="COG0546">
    <property type="taxonomic scope" value="Bacteria"/>
</dbReference>
<dbReference type="GO" id="GO:0005829">
    <property type="term" value="C:cytosol"/>
    <property type="evidence" value="ECO:0007669"/>
    <property type="project" value="TreeGrafter"/>
</dbReference>
<dbReference type="SFLD" id="SFLDG01129">
    <property type="entry name" value="C1.5:_HAD__Beta-PGM__Phosphata"/>
    <property type="match status" value="1"/>
</dbReference>
<keyword evidence="2" id="KW-1185">Reference proteome</keyword>
<sequence>MYAPLHTDNSLVSDDPSRAQESALDATLQADNTTCDDTPINAVIFDMDGTILDTLHDLATSVNYALVTNGCTPCSTSQVRAYLGNGARNLIKQCVGDGAKPELYTRVFETFCAYYATHHAEKTSPYEGIILLLKHLKQAHVKLGVLSNKPDCDVRALVDTHFTDCFDVYAGASDAYPLKPAADHVFAMMDKLHTTPQHCLYVGDSEVDIQTARNAHCRCASVSWGFRDKDELIQLGANPLCSNVEELKAYIDKHISTQTK</sequence>
<dbReference type="Gene3D" id="1.10.150.240">
    <property type="entry name" value="Putative phosphatase, domain 2"/>
    <property type="match status" value="1"/>
</dbReference>
<dbReference type="PANTHER" id="PTHR43434:SF1">
    <property type="entry name" value="PHOSPHOGLYCOLATE PHOSPHATASE"/>
    <property type="match status" value="1"/>
</dbReference>
<dbReference type="InterPro" id="IPR041492">
    <property type="entry name" value="HAD_2"/>
</dbReference>
<accession>F1T4J2</accession>